<name>A0ABS3WPE7_9ACTN</name>
<dbReference type="PANTHER" id="PTHR30085">
    <property type="entry name" value="AMINO ACID ABC TRANSPORTER PERMEASE"/>
    <property type="match status" value="1"/>
</dbReference>
<dbReference type="Proteomes" id="UP001518976">
    <property type="component" value="Unassembled WGS sequence"/>
</dbReference>
<dbReference type="EMBL" id="JAFFZN010000003">
    <property type="protein sequence ID" value="MBO8184999.1"/>
    <property type="molecule type" value="Genomic_DNA"/>
</dbReference>
<protein>
    <submittedName>
        <fullName evidence="6">Glutamate ABC transporter substrate-binding protein</fullName>
    </submittedName>
</protein>
<comment type="similarity">
    <text evidence="1">Belongs to the bacterial solute-binding protein 3 family.</text>
</comment>
<evidence type="ECO:0000256" key="4">
    <source>
        <dbReference type="SAM" id="MobiDB-lite"/>
    </source>
</evidence>
<evidence type="ECO:0000313" key="6">
    <source>
        <dbReference type="EMBL" id="MBO8184999.1"/>
    </source>
</evidence>
<comment type="caution">
    <text evidence="6">The sequence shown here is derived from an EMBL/GenBank/DDBJ whole genome shotgun (WGS) entry which is preliminary data.</text>
</comment>
<evidence type="ECO:0000256" key="3">
    <source>
        <dbReference type="ARBA" id="ARBA00022729"/>
    </source>
</evidence>
<keyword evidence="3" id="KW-0732">Signal</keyword>
<dbReference type="CDD" id="cd13690">
    <property type="entry name" value="PBP2_GluB"/>
    <property type="match status" value="1"/>
</dbReference>
<proteinExistence type="inferred from homology"/>
<dbReference type="Pfam" id="PF00497">
    <property type="entry name" value="SBP_bac_3"/>
    <property type="match status" value="1"/>
</dbReference>
<organism evidence="6 7">
    <name type="scientific">Streptomyces spirodelae</name>
    <dbReference type="NCBI Taxonomy" id="2812904"/>
    <lineage>
        <taxon>Bacteria</taxon>
        <taxon>Bacillati</taxon>
        <taxon>Actinomycetota</taxon>
        <taxon>Actinomycetes</taxon>
        <taxon>Kitasatosporales</taxon>
        <taxon>Streptomycetaceae</taxon>
        <taxon>Streptomyces</taxon>
    </lineage>
</organism>
<evidence type="ECO:0000256" key="1">
    <source>
        <dbReference type="ARBA" id="ARBA00010333"/>
    </source>
</evidence>
<keyword evidence="7" id="KW-1185">Reference proteome</keyword>
<feature type="compositionally biased region" description="Low complexity" evidence="4">
    <location>
        <begin position="15"/>
        <end position="42"/>
    </location>
</feature>
<evidence type="ECO:0000259" key="5">
    <source>
        <dbReference type="SMART" id="SM00062"/>
    </source>
</evidence>
<dbReference type="SUPFAM" id="SSF53850">
    <property type="entry name" value="Periplasmic binding protein-like II"/>
    <property type="match status" value="1"/>
</dbReference>
<keyword evidence="2" id="KW-0813">Transport</keyword>
<evidence type="ECO:0000313" key="7">
    <source>
        <dbReference type="Proteomes" id="UP001518976"/>
    </source>
</evidence>
<dbReference type="PANTHER" id="PTHR30085:SF6">
    <property type="entry name" value="ABC TRANSPORTER GLUTAMINE-BINDING PROTEIN GLNH"/>
    <property type="match status" value="1"/>
</dbReference>
<accession>A0ABS3WPE7</accession>
<gene>
    <name evidence="6" type="ORF">JW592_05885</name>
</gene>
<dbReference type="InterPro" id="IPR051455">
    <property type="entry name" value="Bact_solute-bind_prot3"/>
</dbReference>
<reference evidence="6 7" key="1">
    <citation type="submission" date="2021-02" db="EMBL/GenBank/DDBJ databases">
        <title>Streptomyces spirodelae sp. nov., isolated from duckweed.</title>
        <authorList>
            <person name="Saimee Y."/>
            <person name="Duangmal K."/>
        </authorList>
    </citation>
    <scope>NUCLEOTIDE SEQUENCE [LARGE SCALE GENOMIC DNA]</scope>
    <source>
        <strain evidence="6 7">DW4-2</strain>
    </source>
</reference>
<feature type="region of interest" description="Disordered" evidence="4">
    <location>
        <begin position="1"/>
        <end position="66"/>
    </location>
</feature>
<feature type="domain" description="Solute-binding protein family 3/N-terminal" evidence="5">
    <location>
        <begin position="77"/>
        <end position="305"/>
    </location>
</feature>
<sequence>MLVTTVPHTGPAGSPGTAAPEAARGGTGAAPARPASASVPGAEPKPEKCQDGHYPAESLKPSGASGDAVKRIKKKGKLVVGVDQNSYLWGYRDPATGKIEGFDIDLVKAIARDLLGGTGPDKITYRTIPTDQRIPAIRSGDVDMVVRTMTINCERLDQVAFSTAYFQAGQQLVVPKKRARVKGFDSSMRGKRVCYSSGSTAEEMMKSPRYAALGAKPVVVPNQLDCLVRLQLGEADATVTDSALGAGLAAQDPSVELIGEPETVEPYGVAMNLEDKDLVRRVNKVLEDYRKDKWKSSYDRWLADDMMGTEGKKPAPPEPLYRD</sequence>
<dbReference type="InterPro" id="IPR001638">
    <property type="entry name" value="Solute-binding_3/MltF_N"/>
</dbReference>
<evidence type="ECO:0000256" key="2">
    <source>
        <dbReference type="ARBA" id="ARBA00022448"/>
    </source>
</evidence>
<dbReference type="Gene3D" id="3.40.190.10">
    <property type="entry name" value="Periplasmic binding protein-like II"/>
    <property type="match status" value="2"/>
</dbReference>
<dbReference type="SMART" id="SM00062">
    <property type="entry name" value="PBPb"/>
    <property type="match status" value="1"/>
</dbReference>